<name>A0A0K2GHX5_NITMO</name>
<proteinExistence type="predicted"/>
<dbReference type="KEGG" id="nmv:NITMOv2_3838"/>
<dbReference type="RefSeq" id="WP_053381110.1">
    <property type="nucleotide sequence ID" value="NZ_CP011801.1"/>
</dbReference>
<dbReference type="EMBL" id="CP011801">
    <property type="protein sequence ID" value="ALA60227.1"/>
    <property type="molecule type" value="Genomic_DNA"/>
</dbReference>
<dbReference type="GO" id="GO:0003677">
    <property type="term" value="F:DNA binding"/>
    <property type="evidence" value="ECO:0007669"/>
    <property type="project" value="InterPro"/>
</dbReference>
<keyword evidence="2" id="KW-1185">Reference proteome</keyword>
<dbReference type="InterPro" id="IPR010982">
    <property type="entry name" value="Lambda_DNA-bd_dom_sf"/>
</dbReference>
<organism evidence="1 2">
    <name type="scientific">Nitrospira moscoviensis</name>
    <dbReference type="NCBI Taxonomy" id="42253"/>
    <lineage>
        <taxon>Bacteria</taxon>
        <taxon>Pseudomonadati</taxon>
        <taxon>Nitrospirota</taxon>
        <taxon>Nitrospiria</taxon>
        <taxon>Nitrospirales</taxon>
        <taxon>Nitrospiraceae</taxon>
        <taxon>Nitrospira</taxon>
    </lineage>
</organism>
<evidence type="ECO:0000313" key="1">
    <source>
        <dbReference type="EMBL" id="ALA60227.1"/>
    </source>
</evidence>
<protein>
    <submittedName>
        <fullName evidence="1">Uncharacterized protein</fullName>
    </submittedName>
</protein>
<evidence type="ECO:0000313" key="2">
    <source>
        <dbReference type="Proteomes" id="UP000069205"/>
    </source>
</evidence>
<dbReference type="SUPFAM" id="SSF47413">
    <property type="entry name" value="lambda repressor-like DNA-binding domains"/>
    <property type="match status" value="1"/>
</dbReference>
<gene>
    <name evidence="1" type="ORF">NITMOv2_3838</name>
</gene>
<dbReference type="PATRIC" id="fig|42253.5.peg.3782"/>
<dbReference type="AlphaFoldDB" id="A0A0K2GHX5"/>
<reference evidence="1 2" key="1">
    <citation type="journal article" date="2015" name="Proc. Natl. Acad. Sci. U.S.A.">
        <title>Expanded metabolic versatility of ubiquitous nitrite-oxidizing bacteria from the genus Nitrospira.</title>
        <authorList>
            <person name="Koch H."/>
            <person name="Lucker S."/>
            <person name="Albertsen M."/>
            <person name="Kitzinger K."/>
            <person name="Herbold C."/>
            <person name="Spieck E."/>
            <person name="Nielsen P.H."/>
            <person name="Wagner M."/>
            <person name="Daims H."/>
        </authorList>
    </citation>
    <scope>NUCLEOTIDE SEQUENCE [LARGE SCALE GENOMIC DNA]</scope>
    <source>
        <strain evidence="1 2">NSP M-1</strain>
    </source>
</reference>
<dbReference type="Gene3D" id="1.10.260.40">
    <property type="entry name" value="lambda repressor-like DNA-binding domains"/>
    <property type="match status" value="1"/>
</dbReference>
<accession>A0A0K2GHX5</accession>
<dbReference type="Proteomes" id="UP000069205">
    <property type="component" value="Chromosome"/>
</dbReference>
<sequence length="75" mass="8192">MKRQFVMKLRAMMKAQGIGVNALQKILGTGPSQVQRLLDPEDAGVSLKSIVRLLAVFGAEGQIAVEQKRSKERVA</sequence>